<proteinExistence type="predicted"/>
<dbReference type="STRING" id="742727.HMPREF9447_00712"/>
<dbReference type="EMBL" id="ADLF01000002">
    <property type="protein sequence ID" value="EKU92262.1"/>
    <property type="molecule type" value="Genomic_DNA"/>
</dbReference>
<gene>
    <name evidence="1" type="ORF">HMPREF9447_00712</name>
</gene>
<accession>K9EMS6</accession>
<organism evidence="1 2">
    <name type="scientific">Bacteroides oleiciplenus YIT 12058</name>
    <dbReference type="NCBI Taxonomy" id="742727"/>
    <lineage>
        <taxon>Bacteria</taxon>
        <taxon>Pseudomonadati</taxon>
        <taxon>Bacteroidota</taxon>
        <taxon>Bacteroidia</taxon>
        <taxon>Bacteroidales</taxon>
        <taxon>Bacteroidaceae</taxon>
        <taxon>Bacteroides</taxon>
    </lineage>
</organism>
<reference evidence="1 2" key="1">
    <citation type="submission" date="2012-09" db="EMBL/GenBank/DDBJ databases">
        <title>The Genome Sequence of Bacteroides oleiciplenus YIT 12058.</title>
        <authorList>
            <consortium name="The Broad Institute Genome Sequencing Platform"/>
            <person name="Earl A."/>
            <person name="Ward D."/>
            <person name="Feldgarden M."/>
            <person name="Gevers D."/>
            <person name="Morotomi M."/>
            <person name="Walker B."/>
            <person name="Young S.K."/>
            <person name="Zeng Q."/>
            <person name="Gargeya S."/>
            <person name="Fitzgerald M."/>
            <person name="Haas B."/>
            <person name="Abouelleil A."/>
            <person name="Alvarado L."/>
            <person name="Arachchi H.M."/>
            <person name="Berlin A.M."/>
            <person name="Chapman S.B."/>
            <person name="Goldberg J."/>
            <person name="Griggs A."/>
            <person name="Gujja S."/>
            <person name="Hansen M."/>
            <person name="Howarth C."/>
            <person name="Imamovic A."/>
            <person name="Larimer J."/>
            <person name="McCowen C."/>
            <person name="Montmayeur A."/>
            <person name="Murphy C."/>
            <person name="Neiman D."/>
            <person name="Pearson M."/>
            <person name="Priest M."/>
            <person name="Roberts A."/>
            <person name="Saif S."/>
            <person name="Shea T."/>
            <person name="Sisk P."/>
            <person name="Sykes S."/>
            <person name="Wortman J."/>
            <person name="Nusbaum C."/>
            <person name="Birren B."/>
        </authorList>
    </citation>
    <scope>NUCLEOTIDE SEQUENCE [LARGE SCALE GENOMIC DNA]</scope>
    <source>
        <strain evidence="1 2">YIT 12058</strain>
    </source>
</reference>
<dbReference type="HOGENOM" id="CLU_063237_0_0_10"/>
<dbReference type="PATRIC" id="fig|742727.4.peg.715"/>
<name>K9EMS6_9BACE</name>
<evidence type="ECO:0000313" key="2">
    <source>
        <dbReference type="Proteomes" id="UP000009872"/>
    </source>
</evidence>
<comment type="caution">
    <text evidence="1">The sequence shown here is derived from an EMBL/GenBank/DDBJ whole genome shotgun (WGS) entry which is preliminary data.</text>
</comment>
<dbReference type="eggNOG" id="ENOG502Z93G">
    <property type="taxonomic scope" value="Bacteria"/>
</dbReference>
<evidence type="ECO:0000313" key="1">
    <source>
        <dbReference type="EMBL" id="EKU92262.1"/>
    </source>
</evidence>
<dbReference type="AlphaFoldDB" id="K9EMS6"/>
<keyword evidence="2" id="KW-1185">Reference proteome</keyword>
<protein>
    <submittedName>
        <fullName evidence="1">Uncharacterized protein</fullName>
    </submittedName>
</protein>
<sequence length="455" mass="47885">MYQLIALISVYILNLKSLTMALKVARGQITIIDQNDAVSIQAFLGSSQPLTQVYNKDTNVYAPNWAASSHLILTPSLFISGKGATDQISSVGNAANLTPGVKSGTTKWYKNGVLITSGQDSCTIGAASAKYALTVSANHMSVNAPQVRYTFESIYIDANGLEIPFRAEIQFTQHLNAGATICAVAYAPQGVVFKNDAVSTLSAHCDMWRGATIDNTNVSYAWGIKDGGVFSPTTLTAAAASGATTVTVNSIANMEAGGKVTIGSSQYTISSINTSTKVVTLTTTLTAAATSGTAVSCPYYSSVLGVGWSCLTQSNQRGVTSGWTTNEITITPDAVLNFETFKCSIKDTDTSTGNASANKVVCDIISFADMSDPISVDIVSQKGFTIKNNANDVDAKAILYRNGEELDAAGTAYTYIWKLWNTAGTSVVKTYTGKSITVSKADVTGKGVLMCEVSK</sequence>
<dbReference type="Proteomes" id="UP000009872">
    <property type="component" value="Unassembled WGS sequence"/>
</dbReference>